<dbReference type="SUPFAM" id="SSF53474">
    <property type="entry name" value="alpha/beta-Hydrolases"/>
    <property type="match status" value="1"/>
</dbReference>
<feature type="domain" description="Fungal lipase-type" evidence="10">
    <location>
        <begin position="1399"/>
        <end position="1447"/>
    </location>
</feature>
<dbReference type="EMBL" id="JALLAZ020001361">
    <property type="protein sequence ID" value="KAL3776298.1"/>
    <property type="molecule type" value="Genomic_DNA"/>
</dbReference>
<feature type="transmembrane region" description="Helical" evidence="9">
    <location>
        <begin position="285"/>
        <end position="304"/>
    </location>
</feature>
<keyword evidence="3" id="KW-0934">Plastid</keyword>
<keyword evidence="7" id="KW-0443">Lipid metabolism</keyword>
<dbReference type="PANTHER" id="PTHR31403">
    <property type="entry name" value="PHOSPHOLIPASE A1-IBETA2, CHLOROPLASTIC"/>
    <property type="match status" value="1"/>
</dbReference>
<dbReference type="PANTHER" id="PTHR31403:SF7">
    <property type="entry name" value="PHOSPHOLIPASE A1-IGAMMA3, CHLOROPLASTIC"/>
    <property type="match status" value="1"/>
</dbReference>
<dbReference type="Pfam" id="PF01764">
    <property type="entry name" value="Lipase_3"/>
    <property type="match status" value="2"/>
</dbReference>
<dbReference type="InterPro" id="IPR002921">
    <property type="entry name" value="Fungal_lipase-type"/>
</dbReference>
<evidence type="ECO:0000313" key="11">
    <source>
        <dbReference type="EMBL" id="KAL3776298.1"/>
    </source>
</evidence>
<name>A0ABD3NK90_9STRA</name>
<protein>
    <recommendedName>
        <fullName evidence="10">Fungal lipase-type domain-containing protein</fullName>
    </recommendedName>
</protein>
<dbReference type="GO" id="GO:0004620">
    <property type="term" value="F:phospholipase activity"/>
    <property type="evidence" value="ECO:0007669"/>
    <property type="project" value="UniProtKB-ARBA"/>
</dbReference>
<evidence type="ECO:0000256" key="4">
    <source>
        <dbReference type="ARBA" id="ARBA00022801"/>
    </source>
</evidence>
<evidence type="ECO:0000256" key="1">
    <source>
        <dbReference type="ARBA" id="ARBA00004229"/>
    </source>
</evidence>
<sequence length="1541" mass="171945">MQNATNPFDDDVNETAIDRSWEGCQGMTPESFPASLSSWMTADVSPPSQHPPGEEVNDDETLYHDCLSDAMTDLSSSSSVDDETTSLLARTAQHHDMNITPQSRSHILQTSKFYNATSTTPIRRNTSVQNGIVSPLAQALATWLAPYADSAKRAGRTIMYFSEGTTADEGTKSFAGGNSDRLLTNDEHDGNSAGETPHALRFHSDFKDAGITTECRRNVGPLSRVRSSPALMTTLADERHSTIRSHYTAIVLKDIDVQGENNDFEDGTVIHPWTKLIFLEELGTAWSWFVLLLPYVFLIFAVYLDGNTRLRNTVVGPLHGKGDCAEIAGGFVPTPFDESVKGYFPVPFRFSDDRNLQGSCTYPFELREGVGLLFDGQYGSNLTLSRIASERTTIITPRYRYLMSHGYAFTSGVISNVPPTSQSLSGTLNVNNLSSGAVALVARGSVLVSVIVFQRPSPDDDVATNKTVEYGSWSPVLISPSKRLEMICNLNSNHNETGNNTRTWNCTSGHIIEAFFSLPNTAVLMGGDLRVEVLVSYQKTKSNAPIENLWFNERVGVIGRDDDYVVHDFYGNSDLSEAEFVLSSADVSHPQELLAELSTKSVYKIEHESIAYNNVVEATRMVLLAVTVTFSCYWMWSMGVINEDSGAGNADGLLFCSWRRKKNKQSYLFWWQDPWISFPERRYLLLLLFCLVMLQNPLLATAWFNPFLYKLPEFRFLADSLSSISVHGILFLWLCLVHGLRYHTADIARRRFDQHRRVVELLKATRHISPTDDIDDDEWGQVKHYYQQYGDVDGGGTSYSMALRMKHDFYSDSILEFIIPKITLLVLGIVASVTAAASRFPMSESSSMSEREELNPDRLGSASKIYVISSIAQIIVQIIVCLFICYTSFVTGERLKREPFLSTRPAQLAFRSDDAASGDELSYDTSLRGNDESFDSKAELLLNLIIHATAVIPYVGTASNFGPGKILYATACSLVVAYLFLPSSCFYPSNKELRSSEDISIGPNQYSKQTMLSDLDKRYQGKDKRFVVTLARNTHTWRIFPLPTRSHVYLSQHTLKETLNIVGTFQLQVDGRYFNMHKSKYGQGAIYKGRYSPVFCVELACWLLEASWQSYYSPSEYSLNHWAPGRMRLDSIGLKLEHVIHDSETDTHGFVASNISEQVEGEEDSIIVVAFRGSASFSNIQTDFSFRQVPLPEPIMSDIPAFNILPGKPVAVDETLWDKSEFSSSSIMQEMLRIPSGKYTSLPHIVGDNSAVEDLDQSLFIPAVSKGAKAIIRATPLARQALPCVHEGFLRNYSKVRHEVISAILTVFKRQLEKSVERSRQHKGCPSGLDAQPLTLPKLYITGHSMGGALAQLLALDLASNCEILLSSGGPFKRSLSYNDHDADDIFWLGQKFTHESTNKIRLRPPISVYTYGQPRVGNFAFKTLYKKRVPHTFRVSTEGDAVTAMVTFGAGCEGTYRHAGMEVLLEDGCTGNILVGPTVVETLLRFTKVRTSMSAHSLERYRESLERALGPEELKEYYCGHGGKVRYDHCGSLPSWVTTR</sequence>
<feature type="region of interest" description="Disordered" evidence="8">
    <location>
        <begin position="1"/>
        <end position="58"/>
    </location>
</feature>
<dbReference type="GO" id="GO:0009507">
    <property type="term" value="C:chloroplast"/>
    <property type="evidence" value="ECO:0007669"/>
    <property type="project" value="UniProtKB-SubCell"/>
</dbReference>
<feature type="transmembrane region" description="Helical" evidence="9">
    <location>
        <begin position="940"/>
        <end position="960"/>
    </location>
</feature>
<keyword evidence="9" id="KW-1133">Transmembrane helix</keyword>
<reference evidence="11 12" key="1">
    <citation type="submission" date="2024-10" db="EMBL/GenBank/DDBJ databases">
        <title>Updated reference genomes for cyclostephanoid diatoms.</title>
        <authorList>
            <person name="Roberts W.R."/>
            <person name="Alverson A.J."/>
        </authorList>
    </citation>
    <scope>NUCLEOTIDE SEQUENCE [LARGE SCALE GENOMIC DNA]</scope>
    <source>
        <strain evidence="11 12">AJA276-08</strain>
    </source>
</reference>
<evidence type="ECO:0000256" key="9">
    <source>
        <dbReference type="SAM" id="Phobius"/>
    </source>
</evidence>
<keyword evidence="9" id="KW-0472">Membrane</keyword>
<dbReference type="Proteomes" id="UP001530315">
    <property type="component" value="Unassembled WGS sequence"/>
</dbReference>
<keyword evidence="2" id="KW-0150">Chloroplast</keyword>
<evidence type="ECO:0000256" key="3">
    <source>
        <dbReference type="ARBA" id="ARBA00022640"/>
    </source>
</evidence>
<evidence type="ECO:0000256" key="2">
    <source>
        <dbReference type="ARBA" id="ARBA00022528"/>
    </source>
</evidence>
<keyword evidence="4" id="KW-0378">Hydrolase</keyword>
<evidence type="ECO:0000256" key="6">
    <source>
        <dbReference type="ARBA" id="ARBA00022963"/>
    </source>
</evidence>
<organism evidence="11 12">
    <name type="scientific">Stephanodiscus triporus</name>
    <dbReference type="NCBI Taxonomy" id="2934178"/>
    <lineage>
        <taxon>Eukaryota</taxon>
        <taxon>Sar</taxon>
        <taxon>Stramenopiles</taxon>
        <taxon>Ochrophyta</taxon>
        <taxon>Bacillariophyta</taxon>
        <taxon>Coscinodiscophyceae</taxon>
        <taxon>Thalassiosirophycidae</taxon>
        <taxon>Stephanodiscales</taxon>
        <taxon>Stephanodiscaceae</taxon>
        <taxon>Stephanodiscus</taxon>
    </lineage>
</organism>
<feature type="transmembrane region" description="Helical" evidence="9">
    <location>
        <begin position="724"/>
        <end position="742"/>
    </location>
</feature>
<keyword evidence="9" id="KW-0812">Transmembrane</keyword>
<keyword evidence="5" id="KW-0809">Transit peptide</keyword>
<evidence type="ECO:0000256" key="7">
    <source>
        <dbReference type="ARBA" id="ARBA00023098"/>
    </source>
</evidence>
<accession>A0ABD3NK90</accession>
<evidence type="ECO:0000259" key="10">
    <source>
        <dbReference type="Pfam" id="PF01764"/>
    </source>
</evidence>
<comment type="subcellular location">
    <subcellularLocation>
        <location evidence="1">Plastid</location>
        <location evidence="1">Chloroplast</location>
    </subcellularLocation>
</comment>
<dbReference type="Gene3D" id="3.40.50.1820">
    <property type="entry name" value="alpha/beta hydrolase"/>
    <property type="match status" value="1"/>
</dbReference>
<dbReference type="GO" id="GO:0016042">
    <property type="term" value="P:lipid catabolic process"/>
    <property type="evidence" value="ECO:0007669"/>
    <property type="project" value="UniProtKB-KW"/>
</dbReference>
<evidence type="ECO:0000313" key="12">
    <source>
        <dbReference type="Proteomes" id="UP001530315"/>
    </source>
</evidence>
<feature type="domain" description="Fungal lipase-type" evidence="10">
    <location>
        <begin position="1284"/>
        <end position="1362"/>
    </location>
</feature>
<comment type="caution">
    <text evidence="11">The sequence shown here is derived from an EMBL/GenBank/DDBJ whole genome shotgun (WGS) entry which is preliminary data.</text>
</comment>
<feature type="transmembrane region" description="Helical" evidence="9">
    <location>
        <begin position="814"/>
        <end position="837"/>
    </location>
</feature>
<dbReference type="InterPro" id="IPR029058">
    <property type="entry name" value="AB_hydrolase_fold"/>
</dbReference>
<feature type="transmembrane region" description="Helical" evidence="9">
    <location>
        <begin position="865"/>
        <end position="889"/>
    </location>
</feature>
<evidence type="ECO:0000256" key="8">
    <source>
        <dbReference type="SAM" id="MobiDB-lite"/>
    </source>
</evidence>
<gene>
    <name evidence="11" type="ORF">ACHAW5_002607</name>
</gene>
<proteinExistence type="predicted"/>
<keyword evidence="12" id="KW-1185">Reference proteome</keyword>
<feature type="transmembrane region" description="Helical" evidence="9">
    <location>
        <begin position="683"/>
        <end position="704"/>
    </location>
</feature>
<keyword evidence="6" id="KW-0442">Lipid degradation</keyword>
<evidence type="ECO:0000256" key="5">
    <source>
        <dbReference type="ARBA" id="ARBA00022946"/>
    </source>
</evidence>